<dbReference type="InterPro" id="IPR039432">
    <property type="entry name" value="SRP9_dom"/>
</dbReference>
<feature type="domain" description="SRP9" evidence="2">
    <location>
        <begin position="8"/>
        <end position="108"/>
    </location>
</feature>
<evidence type="ECO:0000313" key="3">
    <source>
        <dbReference type="EMBL" id="RMY87397.1"/>
    </source>
</evidence>
<feature type="region of interest" description="Disordered" evidence="1">
    <location>
        <begin position="109"/>
        <end position="180"/>
    </location>
</feature>
<dbReference type="GO" id="GO:0006614">
    <property type="term" value="P:SRP-dependent cotranslational protein targeting to membrane"/>
    <property type="evidence" value="ECO:0007669"/>
    <property type="project" value="InterPro"/>
</dbReference>
<name>A0A3M7FFB5_HORWE</name>
<dbReference type="GO" id="GO:0005786">
    <property type="term" value="C:signal recognition particle, endoplasmic reticulum targeting"/>
    <property type="evidence" value="ECO:0007669"/>
    <property type="project" value="TreeGrafter"/>
</dbReference>
<dbReference type="PANTHER" id="PTHR12834">
    <property type="entry name" value="SIGNAL RECOGNITION PARTICLE 9 KDA PROTEIN"/>
    <property type="match status" value="1"/>
</dbReference>
<dbReference type="VEuPathDB" id="FungiDB:BTJ68_11897"/>
<evidence type="ECO:0000259" key="2">
    <source>
        <dbReference type="Pfam" id="PF05486"/>
    </source>
</evidence>
<feature type="compositionally biased region" description="Low complexity" evidence="1">
    <location>
        <begin position="151"/>
        <end position="168"/>
    </location>
</feature>
<reference evidence="3 4" key="1">
    <citation type="journal article" date="2018" name="BMC Genomics">
        <title>Genomic evidence for intraspecific hybridization in a clonal and extremely halotolerant yeast.</title>
        <authorList>
            <person name="Gostincar C."/>
            <person name="Stajich J.E."/>
            <person name="Zupancic J."/>
            <person name="Zalar P."/>
            <person name="Gunde-Cimerman N."/>
        </authorList>
    </citation>
    <scope>NUCLEOTIDE SEQUENCE [LARGE SCALE GENOMIC DNA]</scope>
    <source>
        <strain evidence="3 4">EXF-171</strain>
    </source>
</reference>
<feature type="region of interest" description="Disordered" evidence="1">
    <location>
        <begin position="39"/>
        <end position="64"/>
    </location>
</feature>
<dbReference type="InterPro" id="IPR039914">
    <property type="entry name" value="SRP9-like"/>
</dbReference>
<sequence>MCNMVYIATIEEWHRQSALLLQARPTTARITTKYKVPNLASPKYQKEKKRKRDETADEKEGAAPKTPKAWLVLKTYCPESGVVLKFKTDRQADVGRLINGLGRLGRHMAALPEKTEGKDTPAGTLRKGDTDEIAAPPETATEDVAMTESSAAPAQTATDTKAPQQQQQAGGGKKKKKGKK</sequence>
<dbReference type="Proteomes" id="UP000281468">
    <property type="component" value="Unassembled WGS sequence"/>
</dbReference>
<evidence type="ECO:0000256" key="1">
    <source>
        <dbReference type="SAM" id="MobiDB-lite"/>
    </source>
</evidence>
<dbReference type="PANTHER" id="PTHR12834:SF12">
    <property type="entry name" value="SIGNAL RECOGNITION PARTICLE 9 KDA PROTEIN"/>
    <property type="match status" value="1"/>
</dbReference>
<gene>
    <name evidence="3" type="ORF">D0862_10704</name>
</gene>
<protein>
    <recommendedName>
        <fullName evidence="2">SRP9 domain-containing protein</fullName>
    </recommendedName>
</protein>
<dbReference type="EMBL" id="QWIQ01000437">
    <property type="protein sequence ID" value="RMY87397.1"/>
    <property type="molecule type" value="Genomic_DNA"/>
</dbReference>
<evidence type="ECO:0000313" key="4">
    <source>
        <dbReference type="Proteomes" id="UP000281468"/>
    </source>
</evidence>
<dbReference type="Pfam" id="PF05486">
    <property type="entry name" value="SRP9-21"/>
    <property type="match status" value="1"/>
</dbReference>
<comment type="caution">
    <text evidence="3">The sequence shown here is derived from an EMBL/GenBank/DDBJ whole genome shotgun (WGS) entry which is preliminary data.</text>
</comment>
<feature type="compositionally biased region" description="Basic and acidic residues" evidence="1">
    <location>
        <begin position="52"/>
        <end position="62"/>
    </location>
</feature>
<accession>A0A3M7FFB5</accession>
<dbReference type="AlphaFoldDB" id="A0A3M7FFB5"/>
<proteinExistence type="predicted"/>
<organism evidence="3 4">
    <name type="scientific">Hortaea werneckii</name>
    <name type="common">Black yeast</name>
    <name type="synonym">Cladosporium werneckii</name>
    <dbReference type="NCBI Taxonomy" id="91943"/>
    <lineage>
        <taxon>Eukaryota</taxon>
        <taxon>Fungi</taxon>
        <taxon>Dikarya</taxon>
        <taxon>Ascomycota</taxon>
        <taxon>Pezizomycotina</taxon>
        <taxon>Dothideomycetes</taxon>
        <taxon>Dothideomycetidae</taxon>
        <taxon>Mycosphaerellales</taxon>
        <taxon>Teratosphaeriaceae</taxon>
        <taxon>Hortaea</taxon>
    </lineage>
</organism>